<dbReference type="EMBL" id="CP000575">
    <property type="protein sequence ID" value="ABN69627.1"/>
    <property type="molecule type" value="Genomic_DNA"/>
</dbReference>
<dbReference type="Proteomes" id="UP000000254">
    <property type="component" value="Chromosome"/>
</dbReference>
<sequence length="209" mass="24282">MDVLVKTKILRPVRIGDDKVEIIVFNEEEKSWEKHRIRSSKNILDRMMAMANNMVIMNLQDNAYVFSEVEAPGLRTIVGEGMVEGVETVLSPKPSLLLSVEFGKKVDDHVEIIHKIKPEPNTWVYEGSIINKNIDYDLIILKTIDGPRIVLSDELHIPQRKSSREKKTKKKKRRKRKHTSKTPAKKSTKTSKTTKKSRKTRKRRSRRKK</sequence>
<dbReference type="AlphaFoldDB" id="A3DLW7"/>
<accession>A3DLW7</accession>
<dbReference type="RefSeq" id="WP_011838818.1">
    <property type="nucleotide sequence ID" value="NC_009033.1"/>
</dbReference>
<keyword evidence="3" id="KW-1185">Reference proteome</keyword>
<evidence type="ECO:0000313" key="2">
    <source>
        <dbReference type="EMBL" id="ABN69627.1"/>
    </source>
</evidence>
<protein>
    <submittedName>
        <fullName evidence="2">Uncharacterized protein</fullName>
    </submittedName>
</protein>
<organism evidence="2 3">
    <name type="scientific">Staphylothermus marinus (strain ATCC 43588 / DSM 3639 / JCM 9404 / F1)</name>
    <dbReference type="NCBI Taxonomy" id="399550"/>
    <lineage>
        <taxon>Archaea</taxon>
        <taxon>Thermoproteota</taxon>
        <taxon>Thermoprotei</taxon>
        <taxon>Desulfurococcales</taxon>
        <taxon>Desulfurococcaceae</taxon>
        <taxon>Staphylothermus</taxon>
    </lineage>
</organism>
<reference evidence="2 3" key="2">
    <citation type="journal article" date="2009" name="Stand. Genomic Sci.">
        <title>Complete genome sequence of Staphylothermus marinus Stetter and Fiala 1986 type strain F1.</title>
        <authorList>
            <person name="Anderson I.J."/>
            <person name="Sun H."/>
            <person name="Lapidus A."/>
            <person name="Copeland A."/>
            <person name="Glavina Del Rio T."/>
            <person name="Tice H."/>
            <person name="Dalin E."/>
            <person name="Lucas S."/>
            <person name="Barry K."/>
            <person name="Land M."/>
            <person name="Richardson P."/>
            <person name="Huber H."/>
            <person name="Kyrpides N.C."/>
        </authorList>
    </citation>
    <scope>NUCLEOTIDE SEQUENCE [LARGE SCALE GENOMIC DNA]</scope>
    <source>
        <strain evidence="3">ATCC 43588 / DSM 3639 / JCM 9404 / F1</strain>
    </source>
</reference>
<reference evidence="3" key="1">
    <citation type="journal article" date="2009" name="BMC Genomics">
        <title>The complete genome sequence of Staphylothermus marinus reveals differences in sulfur metabolism among heterotrophic Crenarchaeota.</title>
        <authorList>
            <person name="Anderson I.J."/>
            <person name="Dharmarajan L."/>
            <person name="Rodriguez J."/>
            <person name="Hooper S."/>
            <person name="Porat I."/>
            <person name="Ulrich L.E."/>
            <person name="Elkins J.G."/>
            <person name="Mavromatis K."/>
            <person name="Sun H."/>
            <person name="Land M."/>
            <person name="Lapidus A."/>
            <person name="Lucas S."/>
            <person name="Barry K."/>
            <person name="Huber H."/>
            <person name="Zhulin I.B."/>
            <person name="Whitman W.B."/>
            <person name="Mukhopadhyay B."/>
            <person name="Woese C."/>
            <person name="Bristow J."/>
            <person name="Kyrpides N."/>
        </authorList>
    </citation>
    <scope>NUCLEOTIDE SEQUENCE [LARGE SCALE GENOMIC DNA]</scope>
    <source>
        <strain evidence="3">ATCC 43588 / DSM 3639 / JCM 9404 / F1</strain>
    </source>
</reference>
<feature type="region of interest" description="Disordered" evidence="1">
    <location>
        <begin position="155"/>
        <end position="209"/>
    </location>
</feature>
<dbReference type="HOGENOM" id="CLU_111438_0_0_2"/>
<dbReference type="STRING" id="399550.Smar_0519"/>
<dbReference type="KEGG" id="smr:Smar_0519"/>
<proteinExistence type="predicted"/>
<dbReference type="GeneID" id="4907856"/>
<gene>
    <name evidence="2" type="ordered locus">Smar_0519</name>
</gene>
<evidence type="ECO:0000313" key="3">
    <source>
        <dbReference type="Proteomes" id="UP000000254"/>
    </source>
</evidence>
<dbReference type="eggNOG" id="arCOG08854">
    <property type="taxonomic scope" value="Archaea"/>
</dbReference>
<evidence type="ECO:0000256" key="1">
    <source>
        <dbReference type="SAM" id="MobiDB-lite"/>
    </source>
</evidence>
<name>A3DLW7_STAMF</name>
<feature type="compositionally biased region" description="Basic residues" evidence="1">
    <location>
        <begin position="158"/>
        <end position="209"/>
    </location>
</feature>